<feature type="transmembrane region" description="Helical" evidence="4">
    <location>
        <begin position="52"/>
        <end position="72"/>
    </location>
</feature>
<feature type="transmembrane region" description="Helical" evidence="4">
    <location>
        <begin position="369"/>
        <end position="391"/>
    </location>
</feature>
<protein>
    <submittedName>
        <fullName evidence="6">MFS transporter</fullName>
    </submittedName>
</protein>
<name>A0AA42CQE8_9SPHN</name>
<feature type="transmembrane region" description="Helical" evidence="4">
    <location>
        <begin position="217"/>
        <end position="242"/>
    </location>
</feature>
<dbReference type="Gene3D" id="1.20.1250.20">
    <property type="entry name" value="MFS general substrate transporter like domains"/>
    <property type="match status" value="2"/>
</dbReference>
<organism evidence="6 7">
    <name type="scientific">Sphingomonas lycopersici</name>
    <dbReference type="NCBI Taxonomy" id="2951807"/>
    <lineage>
        <taxon>Bacteria</taxon>
        <taxon>Pseudomonadati</taxon>
        <taxon>Pseudomonadota</taxon>
        <taxon>Alphaproteobacteria</taxon>
        <taxon>Sphingomonadales</taxon>
        <taxon>Sphingomonadaceae</taxon>
        <taxon>Sphingomonas</taxon>
    </lineage>
</organism>
<dbReference type="SUPFAM" id="SSF103473">
    <property type="entry name" value="MFS general substrate transporter"/>
    <property type="match status" value="1"/>
</dbReference>
<feature type="domain" description="Major facilitator superfamily (MFS) profile" evidence="5">
    <location>
        <begin position="217"/>
        <end position="414"/>
    </location>
</feature>
<dbReference type="PANTHER" id="PTHR11360:SF290">
    <property type="entry name" value="MONOCARBOXYLATE MFS PERMEASE"/>
    <property type="match status" value="1"/>
</dbReference>
<proteinExistence type="predicted"/>
<dbReference type="Pfam" id="PF07690">
    <property type="entry name" value="MFS_1"/>
    <property type="match status" value="1"/>
</dbReference>
<feature type="transmembrane region" description="Helical" evidence="4">
    <location>
        <begin position="294"/>
        <end position="320"/>
    </location>
</feature>
<evidence type="ECO:0000256" key="2">
    <source>
        <dbReference type="ARBA" id="ARBA00022989"/>
    </source>
</evidence>
<feature type="transmembrane region" description="Helical" evidence="4">
    <location>
        <begin position="340"/>
        <end position="363"/>
    </location>
</feature>
<keyword evidence="2 4" id="KW-1133">Transmembrane helix</keyword>
<feature type="transmembrane region" description="Helical" evidence="4">
    <location>
        <begin position="84"/>
        <end position="102"/>
    </location>
</feature>
<dbReference type="InterPro" id="IPR011701">
    <property type="entry name" value="MFS"/>
</dbReference>
<keyword evidence="1 4" id="KW-0812">Transmembrane</keyword>
<dbReference type="GO" id="GO:0022857">
    <property type="term" value="F:transmembrane transporter activity"/>
    <property type="evidence" value="ECO:0007669"/>
    <property type="project" value="InterPro"/>
</dbReference>
<accession>A0AA42CQE8</accession>
<sequence length="414" mass="42137">MTGPPQSLPPPGAWRMAALAFLMQNSATGLTFGSFGAIVLAIEAQFRTTRTLASLGVSLAVVSLSLLAPFLGTVLVRRVPIRRVMIAGIALGAGGYASLALVDDIRAALAIYLLIIGPSLVMFGALPSNTLVSSWFGDRPGRALGLVNMPLFITLVPLASTAILAAHGLSAVFACVAVAHLAVLPFAFAVRDGPYAGASAGKDLGAGSGAILVRGEFWLLAIAGGIIVGAGIMKISHLVAIVTGQGHSAETATLLLAISGGAGMLGSPLFGWLADRIGGVGALIANALLQSATFFILLAPVGVPALVIDAVLIGACGAGVSATQGVIFSHLFGPANFARVFGLMSIATLPFLFGMTPLAGLLYDRSGSYALPVALTIGLLFVAALVLLPLLAAERRTRRSAAFTRRTTAAFSKE</sequence>
<reference evidence="6" key="1">
    <citation type="submission" date="2022-06" db="EMBL/GenBank/DDBJ databases">
        <title>Sphingomonas sp. nov. isolated from rhizosphere soil of tomato.</title>
        <authorList>
            <person name="Dong H."/>
            <person name="Gao R."/>
        </authorList>
    </citation>
    <scope>NUCLEOTIDE SEQUENCE</scope>
    <source>
        <strain evidence="6">MMSM24</strain>
    </source>
</reference>
<keyword evidence="3 4" id="KW-0472">Membrane</keyword>
<comment type="caution">
    <text evidence="6">The sequence shown here is derived from an EMBL/GenBank/DDBJ whole genome shotgun (WGS) entry which is preliminary data.</text>
</comment>
<dbReference type="AlphaFoldDB" id="A0AA42CQE8"/>
<dbReference type="PANTHER" id="PTHR11360">
    <property type="entry name" value="MONOCARBOXYLATE TRANSPORTER"/>
    <property type="match status" value="1"/>
</dbReference>
<feature type="transmembrane region" description="Helical" evidence="4">
    <location>
        <begin position="146"/>
        <end position="164"/>
    </location>
</feature>
<dbReference type="PROSITE" id="PS50850">
    <property type="entry name" value="MFS"/>
    <property type="match status" value="1"/>
</dbReference>
<gene>
    <name evidence="6" type="ORF">NEE01_08520</name>
</gene>
<dbReference type="InterPro" id="IPR036259">
    <property type="entry name" value="MFS_trans_sf"/>
</dbReference>
<evidence type="ECO:0000313" key="7">
    <source>
        <dbReference type="Proteomes" id="UP001165565"/>
    </source>
</evidence>
<evidence type="ECO:0000313" key="6">
    <source>
        <dbReference type="EMBL" id="MCW6534827.1"/>
    </source>
</evidence>
<evidence type="ECO:0000256" key="3">
    <source>
        <dbReference type="ARBA" id="ARBA00023136"/>
    </source>
</evidence>
<dbReference type="EMBL" id="JANFAV010000004">
    <property type="protein sequence ID" value="MCW6534827.1"/>
    <property type="molecule type" value="Genomic_DNA"/>
</dbReference>
<evidence type="ECO:0000256" key="4">
    <source>
        <dbReference type="SAM" id="Phobius"/>
    </source>
</evidence>
<evidence type="ECO:0000259" key="5">
    <source>
        <dbReference type="PROSITE" id="PS50850"/>
    </source>
</evidence>
<feature type="transmembrane region" description="Helical" evidence="4">
    <location>
        <begin position="171"/>
        <end position="190"/>
    </location>
</feature>
<dbReference type="InterPro" id="IPR020846">
    <property type="entry name" value="MFS_dom"/>
</dbReference>
<evidence type="ECO:0000256" key="1">
    <source>
        <dbReference type="ARBA" id="ARBA00022692"/>
    </source>
</evidence>
<dbReference type="InterPro" id="IPR050327">
    <property type="entry name" value="Proton-linked_MCT"/>
</dbReference>
<feature type="transmembrane region" description="Helical" evidence="4">
    <location>
        <begin position="109"/>
        <end position="126"/>
    </location>
</feature>
<keyword evidence="7" id="KW-1185">Reference proteome</keyword>
<dbReference type="RefSeq" id="WP_265268640.1">
    <property type="nucleotide sequence ID" value="NZ_JANFAV010000004.1"/>
</dbReference>
<dbReference type="Proteomes" id="UP001165565">
    <property type="component" value="Unassembled WGS sequence"/>
</dbReference>
<feature type="transmembrane region" description="Helical" evidence="4">
    <location>
        <begin position="254"/>
        <end position="274"/>
    </location>
</feature>
<feature type="transmembrane region" description="Helical" evidence="4">
    <location>
        <begin position="12"/>
        <end position="40"/>
    </location>
</feature>